<accession>A0A562YI70</accession>
<dbReference type="Pfam" id="PF05569">
    <property type="entry name" value="Peptidase_M56"/>
    <property type="match status" value="1"/>
</dbReference>
<dbReference type="Pfam" id="PF03544">
    <property type="entry name" value="TonB_C"/>
    <property type="match status" value="1"/>
</dbReference>
<feature type="transmembrane region" description="Helical" evidence="1">
    <location>
        <begin position="93"/>
        <end position="113"/>
    </location>
</feature>
<dbReference type="PANTHER" id="PTHR34978">
    <property type="entry name" value="POSSIBLE SENSOR-TRANSDUCER PROTEIN BLAR"/>
    <property type="match status" value="1"/>
</dbReference>
<dbReference type="AlphaFoldDB" id="A0A562YI70"/>
<dbReference type="GO" id="GO:0055085">
    <property type="term" value="P:transmembrane transport"/>
    <property type="evidence" value="ECO:0007669"/>
    <property type="project" value="InterPro"/>
</dbReference>
<evidence type="ECO:0000259" key="3">
    <source>
        <dbReference type="Pfam" id="PF05569"/>
    </source>
</evidence>
<feature type="transmembrane region" description="Helical" evidence="1">
    <location>
        <begin position="6"/>
        <end position="22"/>
    </location>
</feature>
<dbReference type="Proteomes" id="UP000295814">
    <property type="component" value="Unassembled WGS sequence"/>
</dbReference>
<keyword evidence="1" id="KW-0472">Membrane</keyword>
<dbReference type="CDD" id="cd07341">
    <property type="entry name" value="M56_BlaR1_MecR1_like"/>
    <property type="match status" value="1"/>
</dbReference>
<dbReference type="EMBL" id="SMZJ02000001">
    <property type="protein sequence ID" value="TWO34743.1"/>
    <property type="molecule type" value="Genomic_DNA"/>
</dbReference>
<sequence length="476" mass="54770">MFQYLIQTIAFQLFFLMVYDFLLKRETFFNWNRVYLLGTAIISLIIPLIKIEGFKNVVSKEYIITLPQVFLGKVRPEANILLLEPTIISQQPVWSWDMIFLIGIAIATLLFIFKLIKMVLILAKNPKYKVNNFYIVKLLHSSAAFSFFKYIFLGELITEADKKTILKHEMVHVKQYHSADLLLFEILRILFWFNPLIYMYQGRIVALHEFIADAKSVNTENKKVYYENLLSQVFDTKKISFINPFFKQSLIKKRIVMLQKSKSKQIHLLKYSLLIPVILGMLIYTSCSSQSNEKESSISNQIEILKSMVEKNNGVLSESDKAELFKLINGKEIGKWKVVEGVFNPNTNEIDVPFAVIDQAPLFPGCEGLEKENQKGCMSKSISEFVANNFNTKIANEHNLTGRQRINVIFKVDTEGQVTGVRARAPHPALEEEAIRVINSLPKMIPGEHKGKKVNVPYNLPIIFEVAEDMPKVDKE</sequence>
<reference evidence="4 5" key="1">
    <citation type="submission" date="2019-07" db="EMBL/GenBank/DDBJ databases">
        <title>Seonamhaeicola sp. W255 draft genome.</title>
        <authorList>
            <person name="Zhang X.-Y."/>
            <person name="Zhang R."/>
            <person name="Zhong Y.-L."/>
            <person name="Du Z.-J."/>
        </authorList>
    </citation>
    <scope>NUCLEOTIDE SEQUENCE [LARGE SCALE GENOMIC DNA]</scope>
    <source>
        <strain evidence="4 5">W255</strain>
    </source>
</reference>
<comment type="caution">
    <text evidence="4">The sequence shown here is derived from an EMBL/GenBank/DDBJ whole genome shotgun (WGS) entry which is preliminary data.</text>
</comment>
<name>A0A562YI70_9FLAO</name>
<dbReference type="InterPro" id="IPR052173">
    <property type="entry name" value="Beta-lactam_resp_regulator"/>
</dbReference>
<evidence type="ECO:0000313" key="4">
    <source>
        <dbReference type="EMBL" id="TWO34743.1"/>
    </source>
</evidence>
<evidence type="ECO:0000313" key="5">
    <source>
        <dbReference type="Proteomes" id="UP000295814"/>
    </source>
</evidence>
<dbReference type="PANTHER" id="PTHR34978:SF3">
    <property type="entry name" value="SLR0241 PROTEIN"/>
    <property type="match status" value="1"/>
</dbReference>
<feature type="domain" description="TonB C-terminal" evidence="2">
    <location>
        <begin position="405"/>
        <end position="465"/>
    </location>
</feature>
<feature type="transmembrane region" description="Helical" evidence="1">
    <location>
        <begin position="134"/>
        <end position="153"/>
    </location>
</feature>
<proteinExistence type="predicted"/>
<feature type="transmembrane region" description="Helical" evidence="1">
    <location>
        <begin position="34"/>
        <end position="51"/>
    </location>
</feature>
<keyword evidence="1" id="KW-0812">Transmembrane</keyword>
<evidence type="ECO:0000259" key="2">
    <source>
        <dbReference type="Pfam" id="PF03544"/>
    </source>
</evidence>
<dbReference type="OrthoDB" id="1522859at2"/>
<dbReference type="SUPFAM" id="SSF74653">
    <property type="entry name" value="TolA/TonB C-terminal domain"/>
    <property type="match status" value="1"/>
</dbReference>
<organism evidence="4 5">
    <name type="scientific">Seonamhaeicola sediminis</name>
    <dbReference type="NCBI Taxonomy" id="2528206"/>
    <lineage>
        <taxon>Bacteria</taxon>
        <taxon>Pseudomonadati</taxon>
        <taxon>Bacteroidota</taxon>
        <taxon>Flavobacteriia</taxon>
        <taxon>Flavobacteriales</taxon>
        <taxon>Flavobacteriaceae</taxon>
    </lineage>
</organism>
<dbReference type="Gene3D" id="3.30.1150.10">
    <property type="match status" value="1"/>
</dbReference>
<keyword evidence="5" id="KW-1185">Reference proteome</keyword>
<dbReference type="InterPro" id="IPR008756">
    <property type="entry name" value="Peptidase_M56"/>
</dbReference>
<protein>
    <submittedName>
        <fullName evidence="4">BlaR1 peptidase M56 family protein</fullName>
    </submittedName>
</protein>
<evidence type="ECO:0000256" key="1">
    <source>
        <dbReference type="SAM" id="Phobius"/>
    </source>
</evidence>
<dbReference type="InterPro" id="IPR037682">
    <property type="entry name" value="TonB_C"/>
</dbReference>
<keyword evidence="1" id="KW-1133">Transmembrane helix</keyword>
<gene>
    <name evidence="4" type="ORF">E1J38_002475</name>
</gene>
<feature type="domain" description="Peptidase M56" evidence="3">
    <location>
        <begin position="157"/>
        <end position="258"/>
    </location>
</feature>
<dbReference type="RefSeq" id="WP_133354236.1">
    <property type="nucleotide sequence ID" value="NZ_SMZJ02000001.1"/>
</dbReference>